<dbReference type="SUPFAM" id="SSF53223">
    <property type="entry name" value="Aminoacid dehydrogenase-like, N-terminal domain"/>
    <property type="match status" value="1"/>
</dbReference>
<dbReference type="PIRSF" id="PIRSF036761">
    <property type="entry name" value="GDH_Mll4104"/>
    <property type="match status" value="1"/>
</dbReference>
<sequence length="1580" mass="175548">MPARKFKDFSADRKKIITNARKALPKNQVGTAGALAPLLFGEAAIEDLQAQPANSLAGMLQIARQVETKGASRLTIEDHDEDADGVRQTLLTIALPDRPFVVDSTLATINADGHRVHLVIHERMVCENGKMFALMMVVMAPLSRDAQKALKSELKETLDQVRKVTDDWQPMLARLGKTVARFRAAPPPVPADQLAETIQFIEWLVDNNFTLMGLREYAWQGSSKSGKLVAEKGSALGILKDDSLAVMNRGGEPVTLTPEIRSFLQSSDPLIITKANLRSRVHRPTHLDYIGIKRYDEKGGLAGEVRIVGLFTSTAYTKSVQTIPVLRHKVTRVIEESGADKRSHTGKALINILETWPRDELFQIDVDLLSSFATLAAQLDERPRVRVLSRADRFDRFVSAIVYVPRERYDTAVREKICAMLAEVYHGRLSAWYPQFQENGLTRVHVIIARDSGTTPDIAMDELERRVEQIIRTWNDAFSALVEGGKTPVCEFPVSYQERVSPQVAVRDAELLAGLQDDEEIALDFHDDEEGDRTGYLKMFHLSSAVPLSQRVPMLENLGFHVIDETTYEIARPDGKTVHLHDMRLETADGSAFDREESQARLSACLQAVWQGRADDDRFNALVLTAGLDWRQAAVLRAYARYLRQINFAFPPAVIARVLAANSAIAGQIADLFAARFDPKVKDRETANEAVVKDIEAALEDVGSSDDDRVLRQMLNAVQATLRTNFYTKRVSLADDNDAAQLEGAPQPVLAFKVDPSAVSGMPQPVPYREIFISSPRVEGLHLRFGPVARGGLRWSDRAQDYRTEVLGLVKAQQVKNAVIVPVGSKGGFVPKQLPNRSDREAWFEEGRQSYRIYISSLLSVTDNLVAGKVMPPKDVVRHDGDDPYFVVAADKGTSTFSDTANAISQAYDYWLDDAFASGGSAGYDHKKMGITARGGWEAVKRHFREMDRDIQNEPFSVVGVGDMSGDVFGNGMLLSKCTRLIAAFDHRDIFIDPNPGIEKSFEERERLFKADRSSWADYKTDLISKGGGVFSRSAKSIKLPKEAANAIGCEPGTMTPQELMTAILKAPVDLMWFGGIGTYIRASHENNADAGDRANDAIRITAKDLRVKVIGEGANLGVTQDARIEFNRLGGRCNSDAIDNSAGVNSSDVEVNIKIALASAMRDERLNRASRNRLLESMTESVAHLVLRNNYLQTLAISLTERRGVEDVANQQRLMQQLEERGRLDRKVENLPDDVEIAERVAAGEALTRAEIGVLLAYAKIVALDDLVDCDVPDDPYLHAMLVEYFPEKMRKKHADDIDNHRLRREIIATSLANSMINRGGPTFVSRAHDRTGAPLERIARAYMATRGVFDLQNLHNQIDALDTKISGDLQLELYRVLQDRVLDQGVWFVRYGDFAKGIGAVADTYRDAVDTLMPKLEELAPDFLNERIDREAARYSDGGVPQDLARTIARMPIAALIPDIRWSASQADVTLMDAARVFFDVTSIFEVGRIVQAARDIDADDYYDALALDRALQSLHRARRDIVVDILSTKGGMEEWRKSNSDGLNLTRSQMRGIVDHDKATVSRLTVAANILGDLARR</sequence>
<evidence type="ECO:0000259" key="5">
    <source>
        <dbReference type="Pfam" id="PF21076"/>
    </source>
</evidence>
<gene>
    <name evidence="7" type="ORF">ACFQ14_09805</name>
</gene>
<dbReference type="PANTHER" id="PTHR43403">
    <property type="entry name" value="NAD-SPECIFIC GLUTAMATE DEHYDROGENASE"/>
    <property type="match status" value="1"/>
</dbReference>
<dbReference type="InterPro" id="IPR036291">
    <property type="entry name" value="NAD(P)-bd_dom_sf"/>
</dbReference>
<dbReference type="Pfam" id="PF05088">
    <property type="entry name" value="Bac_GDH_CD"/>
    <property type="match status" value="1"/>
</dbReference>
<dbReference type="InterPro" id="IPR046346">
    <property type="entry name" value="Aminoacid_DH-like_N_sf"/>
</dbReference>
<dbReference type="Proteomes" id="UP001597101">
    <property type="component" value="Unassembled WGS sequence"/>
</dbReference>
<reference evidence="8" key="1">
    <citation type="journal article" date="2019" name="Int. J. Syst. Evol. Microbiol.">
        <title>The Global Catalogue of Microorganisms (GCM) 10K type strain sequencing project: providing services to taxonomists for standard genome sequencing and annotation.</title>
        <authorList>
            <consortium name="The Broad Institute Genomics Platform"/>
            <consortium name="The Broad Institute Genome Sequencing Center for Infectious Disease"/>
            <person name="Wu L."/>
            <person name="Ma J."/>
        </authorList>
    </citation>
    <scope>NUCLEOTIDE SEQUENCE [LARGE SCALE GENOMIC DNA]</scope>
    <source>
        <strain evidence="8">CCUG 60023</strain>
    </source>
</reference>
<feature type="domain" description="NAD-glutamate dehydrogenase ACT3" evidence="6">
    <location>
        <begin position="522"/>
        <end position="597"/>
    </location>
</feature>
<dbReference type="Pfam" id="PF21077">
    <property type="entry name" value="GDH_ACT3"/>
    <property type="match status" value="1"/>
</dbReference>
<dbReference type="EMBL" id="JBHTJV010000009">
    <property type="protein sequence ID" value="MFD0916701.1"/>
    <property type="molecule type" value="Genomic_DNA"/>
</dbReference>
<dbReference type="InterPro" id="IPR028971">
    <property type="entry name" value="NAD-GDH_cat"/>
</dbReference>
<dbReference type="Pfam" id="PF21078">
    <property type="entry name" value="GDH_HM3"/>
    <property type="match status" value="1"/>
</dbReference>
<comment type="caution">
    <text evidence="7">The sequence shown here is derived from an EMBL/GenBank/DDBJ whole genome shotgun (WGS) entry which is preliminary data.</text>
</comment>
<feature type="domain" description="NAD-glutamate dehydrogenase catalytic" evidence="2">
    <location>
        <begin position="695"/>
        <end position="1200"/>
    </location>
</feature>
<feature type="domain" description="NAD-glutamate dehydrogenase N-terminal ACT1" evidence="4">
    <location>
        <begin position="38"/>
        <end position="154"/>
    </location>
</feature>
<dbReference type="Pfam" id="PF21073">
    <property type="entry name" value="GDH_HM1"/>
    <property type="match status" value="1"/>
</dbReference>
<evidence type="ECO:0000259" key="3">
    <source>
        <dbReference type="Pfam" id="PF21074"/>
    </source>
</evidence>
<accession>A0ABW3FDY4</accession>
<evidence type="ECO:0000259" key="2">
    <source>
        <dbReference type="Pfam" id="PF05088"/>
    </source>
</evidence>
<dbReference type="Pfam" id="PF21076">
    <property type="entry name" value="GDH_ACT2"/>
    <property type="match status" value="1"/>
</dbReference>
<evidence type="ECO:0000313" key="8">
    <source>
        <dbReference type="Proteomes" id="UP001597101"/>
    </source>
</evidence>
<dbReference type="SUPFAM" id="SSF51735">
    <property type="entry name" value="NAD(P)-binding Rossmann-fold domains"/>
    <property type="match status" value="1"/>
</dbReference>
<evidence type="ECO:0000256" key="1">
    <source>
        <dbReference type="ARBA" id="ARBA00023002"/>
    </source>
</evidence>
<feature type="domain" description="NAD-glutamate dehydrogenase ACT2" evidence="5">
    <location>
        <begin position="386"/>
        <end position="475"/>
    </location>
</feature>
<dbReference type="RefSeq" id="WP_377212556.1">
    <property type="nucleotide sequence ID" value="NZ_JBHTJV010000009.1"/>
</dbReference>
<organism evidence="7 8">
    <name type="scientific">Pseudahrensia aquimaris</name>
    <dbReference type="NCBI Taxonomy" id="744461"/>
    <lineage>
        <taxon>Bacteria</taxon>
        <taxon>Pseudomonadati</taxon>
        <taxon>Pseudomonadota</taxon>
        <taxon>Alphaproteobacteria</taxon>
        <taxon>Hyphomicrobiales</taxon>
        <taxon>Ahrensiaceae</taxon>
        <taxon>Pseudahrensia</taxon>
    </lineage>
</organism>
<dbReference type="InterPro" id="IPR049056">
    <property type="entry name" value="NAD_Glu_DH_HM3"/>
</dbReference>
<evidence type="ECO:0000313" key="7">
    <source>
        <dbReference type="EMBL" id="MFD0916701.1"/>
    </source>
</evidence>
<dbReference type="InterPro" id="IPR048381">
    <property type="entry name" value="GDH_C"/>
</dbReference>
<evidence type="ECO:0000259" key="6">
    <source>
        <dbReference type="Pfam" id="PF21077"/>
    </source>
</evidence>
<feature type="domain" description="NAD-specific glutamate dehydrogenase C-terminal" evidence="3">
    <location>
        <begin position="1245"/>
        <end position="1574"/>
    </location>
</feature>
<dbReference type="PANTHER" id="PTHR43403:SF1">
    <property type="entry name" value="NAD-SPECIFIC GLUTAMATE DEHYDROGENASE"/>
    <property type="match status" value="1"/>
</dbReference>
<dbReference type="InterPro" id="IPR007780">
    <property type="entry name" value="NAD_Glu_DH_bac"/>
</dbReference>
<dbReference type="Gene3D" id="3.40.50.720">
    <property type="entry name" value="NAD(P)-binding Rossmann-like Domain"/>
    <property type="match status" value="1"/>
</dbReference>
<evidence type="ECO:0000259" key="4">
    <source>
        <dbReference type="Pfam" id="PF21075"/>
    </source>
</evidence>
<keyword evidence="8" id="KW-1185">Reference proteome</keyword>
<dbReference type="InterPro" id="IPR049064">
    <property type="entry name" value="NAD_Glu_DH_ACT3"/>
</dbReference>
<keyword evidence="1" id="KW-0560">Oxidoreductase</keyword>
<proteinExistence type="predicted"/>
<dbReference type="Pfam" id="PF21075">
    <property type="entry name" value="GDH_ACT1"/>
    <property type="match status" value="1"/>
</dbReference>
<dbReference type="Pfam" id="PF21074">
    <property type="entry name" value="GDH_C"/>
    <property type="match status" value="1"/>
</dbReference>
<dbReference type="InterPro" id="IPR024727">
    <property type="entry name" value="NAD_Glu_DH_N_ACT1"/>
</dbReference>
<dbReference type="InterPro" id="IPR049062">
    <property type="entry name" value="NAD_Glu_DH_ACT2"/>
</dbReference>
<name>A0ABW3FDY4_9HYPH</name>
<dbReference type="InterPro" id="IPR049059">
    <property type="entry name" value="NAD_Glu_DH_HM1"/>
</dbReference>
<protein>
    <submittedName>
        <fullName evidence="7">NAD-glutamate dehydrogenase</fullName>
    </submittedName>
</protein>